<protein>
    <submittedName>
        <fullName evidence="1">Uncharacterized protein</fullName>
    </submittedName>
</protein>
<dbReference type="AlphaFoldDB" id="A0A9Q1G7H1"/>
<name>A0A9Q1G7H1_SYNKA</name>
<organism evidence="1 2">
    <name type="scientific">Synaphobranchus kaupii</name>
    <name type="common">Kaup's arrowtooth eel</name>
    <dbReference type="NCBI Taxonomy" id="118154"/>
    <lineage>
        <taxon>Eukaryota</taxon>
        <taxon>Metazoa</taxon>
        <taxon>Chordata</taxon>
        <taxon>Craniata</taxon>
        <taxon>Vertebrata</taxon>
        <taxon>Euteleostomi</taxon>
        <taxon>Actinopterygii</taxon>
        <taxon>Neopterygii</taxon>
        <taxon>Teleostei</taxon>
        <taxon>Anguilliformes</taxon>
        <taxon>Synaphobranchidae</taxon>
        <taxon>Synaphobranchus</taxon>
    </lineage>
</organism>
<evidence type="ECO:0000313" key="1">
    <source>
        <dbReference type="EMBL" id="KAJ8376909.1"/>
    </source>
</evidence>
<accession>A0A9Q1G7H1</accession>
<gene>
    <name evidence="1" type="ORF">SKAU_G00074890</name>
</gene>
<dbReference type="Proteomes" id="UP001152622">
    <property type="component" value="Chromosome 2"/>
</dbReference>
<comment type="caution">
    <text evidence="1">The sequence shown here is derived from an EMBL/GenBank/DDBJ whole genome shotgun (WGS) entry which is preliminary data.</text>
</comment>
<reference evidence="1" key="1">
    <citation type="journal article" date="2023" name="Science">
        <title>Genome structures resolve the early diversification of teleost fishes.</title>
        <authorList>
            <person name="Parey E."/>
            <person name="Louis A."/>
            <person name="Montfort J."/>
            <person name="Bouchez O."/>
            <person name="Roques C."/>
            <person name="Iampietro C."/>
            <person name="Lluch J."/>
            <person name="Castinel A."/>
            <person name="Donnadieu C."/>
            <person name="Desvignes T."/>
            <person name="Floi Bucao C."/>
            <person name="Jouanno E."/>
            <person name="Wen M."/>
            <person name="Mejri S."/>
            <person name="Dirks R."/>
            <person name="Jansen H."/>
            <person name="Henkel C."/>
            <person name="Chen W.J."/>
            <person name="Zahm M."/>
            <person name="Cabau C."/>
            <person name="Klopp C."/>
            <person name="Thompson A.W."/>
            <person name="Robinson-Rechavi M."/>
            <person name="Braasch I."/>
            <person name="Lecointre G."/>
            <person name="Bobe J."/>
            <person name="Postlethwait J.H."/>
            <person name="Berthelot C."/>
            <person name="Roest Crollius H."/>
            <person name="Guiguen Y."/>
        </authorList>
    </citation>
    <scope>NUCLEOTIDE SEQUENCE</scope>
    <source>
        <strain evidence="1">WJC10195</strain>
    </source>
</reference>
<sequence length="140" mass="15551">MRPIILTAQPHRSPIVSQRVLLYNSPPSSPLSFREDRRQQPYLIQVNPCFDCAFAVRRRPTLREVFQAGATLTASLDFATARSDGGLFSWREAAAGPLTVFAGKLRGVHFELLFFRATHKSLLLRAAKLGSRGFLGNLPA</sequence>
<dbReference type="EMBL" id="JAINUF010000002">
    <property type="protein sequence ID" value="KAJ8376909.1"/>
    <property type="molecule type" value="Genomic_DNA"/>
</dbReference>
<evidence type="ECO:0000313" key="2">
    <source>
        <dbReference type="Proteomes" id="UP001152622"/>
    </source>
</evidence>
<keyword evidence="2" id="KW-1185">Reference proteome</keyword>
<proteinExistence type="predicted"/>